<dbReference type="InterPro" id="IPR029062">
    <property type="entry name" value="Class_I_gatase-like"/>
</dbReference>
<dbReference type="PANTHER" id="PTHR42695">
    <property type="entry name" value="GLUTAMINE AMIDOTRANSFERASE YLR126C-RELATED"/>
    <property type="match status" value="1"/>
</dbReference>
<dbReference type="Proteomes" id="UP000075604">
    <property type="component" value="Unassembled WGS sequence"/>
</dbReference>
<evidence type="ECO:0000313" key="3">
    <source>
        <dbReference type="Proteomes" id="UP000075604"/>
    </source>
</evidence>
<dbReference type="InterPro" id="IPR017926">
    <property type="entry name" value="GATASE"/>
</dbReference>
<dbReference type="SUPFAM" id="SSF52317">
    <property type="entry name" value="Class I glutamine amidotransferase-like"/>
    <property type="match status" value="1"/>
</dbReference>
<reference evidence="2 3" key="1">
    <citation type="submission" date="2014-02" db="EMBL/GenBank/DDBJ databases">
        <title>The small core and large imbalanced accessory genome model reveals a collaborative survival strategy of Sorangium cellulosum strains in nature.</title>
        <authorList>
            <person name="Han K."/>
            <person name="Peng R."/>
            <person name="Blom J."/>
            <person name="Li Y.-Z."/>
        </authorList>
    </citation>
    <scope>NUCLEOTIDE SEQUENCE [LARGE SCALE GENOMIC DNA]</scope>
    <source>
        <strain evidence="2 3">So0157-18</strain>
    </source>
</reference>
<dbReference type="Gene3D" id="3.40.50.880">
    <property type="match status" value="1"/>
</dbReference>
<evidence type="ECO:0000313" key="2">
    <source>
        <dbReference type="EMBL" id="KYF49518.1"/>
    </source>
</evidence>
<dbReference type="EMBL" id="JELX01004240">
    <property type="protein sequence ID" value="KYF49518.1"/>
    <property type="molecule type" value="Genomic_DNA"/>
</dbReference>
<evidence type="ECO:0000259" key="1">
    <source>
        <dbReference type="Pfam" id="PF00117"/>
    </source>
</evidence>
<organism evidence="2 3">
    <name type="scientific">Sorangium cellulosum</name>
    <name type="common">Polyangium cellulosum</name>
    <dbReference type="NCBI Taxonomy" id="56"/>
    <lineage>
        <taxon>Bacteria</taxon>
        <taxon>Pseudomonadati</taxon>
        <taxon>Myxococcota</taxon>
        <taxon>Polyangia</taxon>
        <taxon>Polyangiales</taxon>
        <taxon>Polyangiaceae</taxon>
        <taxon>Sorangium</taxon>
    </lineage>
</organism>
<dbReference type="PROSITE" id="PS51273">
    <property type="entry name" value="GATASE_TYPE_1"/>
    <property type="match status" value="1"/>
</dbReference>
<name>A0A150P2U0_SORCE</name>
<dbReference type="Pfam" id="PF00117">
    <property type="entry name" value="GATase"/>
    <property type="match status" value="1"/>
</dbReference>
<dbReference type="CDD" id="cd01741">
    <property type="entry name" value="GATase1_1"/>
    <property type="match status" value="1"/>
</dbReference>
<accession>A0A150P2U0</accession>
<proteinExistence type="predicted"/>
<protein>
    <submittedName>
        <fullName evidence="2">GMP synthase</fullName>
    </submittedName>
</protein>
<dbReference type="PANTHER" id="PTHR42695:SF5">
    <property type="entry name" value="GLUTAMINE AMIDOTRANSFERASE YLR126C-RELATED"/>
    <property type="match status" value="1"/>
</dbReference>
<feature type="domain" description="Glutamine amidotransferase" evidence="1">
    <location>
        <begin position="89"/>
        <end position="196"/>
    </location>
</feature>
<comment type="caution">
    <text evidence="2">The sequence shown here is derived from an EMBL/GenBank/DDBJ whole genome shotgun (WGS) entry which is preliminary data.</text>
</comment>
<gene>
    <name evidence="2" type="ORF">BE04_37950</name>
</gene>
<sequence>MGQDEKDKKIVIVKTGEPVPPVLERRGEFAVLIEQTIGAAWRGGYAVFDARTGELPAPDAPGIAAFVITGSSANVPHRDPWMLRCEAWLRDVVRAGTPTFGICFGHQILAQALGGEVIRNPRGREIGRIRVQRRADDVLFDGLPSSFETHATHVDTVGTLPEGARSLAFTELDDHQVIRFTSTCYGVQFHPEMDHDVIAGYIAFRREVLQAEGLDVPALLDRLSPDQLGTRTLHNFIAHIVMPRLGRTPSAGPASSPP</sequence>
<dbReference type="GO" id="GO:0005829">
    <property type="term" value="C:cytosol"/>
    <property type="evidence" value="ECO:0007669"/>
    <property type="project" value="TreeGrafter"/>
</dbReference>
<dbReference type="NCBIfam" id="NF006562">
    <property type="entry name" value="PRK09065.1"/>
    <property type="match status" value="1"/>
</dbReference>
<dbReference type="InterPro" id="IPR044992">
    <property type="entry name" value="ChyE-like"/>
</dbReference>
<dbReference type="AlphaFoldDB" id="A0A150P2U0"/>